<evidence type="ECO:0000259" key="3">
    <source>
        <dbReference type="Pfam" id="PF02525"/>
    </source>
</evidence>
<evidence type="ECO:0000256" key="2">
    <source>
        <dbReference type="ARBA" id="ARBA00023002"/>
    </source>
</evidence>
<dbReference type="KEGG" id="palr:HGI30_22410"/>
<reference evidence="4 5" key="1">
    <citation type="submission" date="2020-04" db="EMBL/GenBank/DDBJ databases">
        <title>Novel Paenibacillus strain UniB2 isolated from commercial digestive syrup.</title>
        <authorList>
            <person name="Thorat V."/>
            <person name="Kirdat K."/>
            <person name="Tiwarekar B."/>
            <person name="Yadav A."/>
        </authorList>
    </citation>
    <scope>NUCLEOTIDE SEQUENCE [LARGE SCALE GENOMIC DNA]</scope>
    <source>
        <strain evidence="4 5">UniB2</strain>
    </source>
</reference>
<feature type="domain" description="Flavodoxin-like fold" evidence="3">
    <location>
        <begin position="4"/>
        <end position="187"/>
    </location>
</feature>
<keyword evidence="5" id="KW-1185">Reference proteome</keyword>
<organism evidence="4 5">
    <name type="scientific">Paenibacillus albicereus</name>
    <dbReference type="NCBI Taxonomy" id="2726185"/>
    <lineage>
        <taxon>Bacteria</taxon>
        <taxon>Bacillati</taxon>
        <taxon>Bacillota</taxon>
        <taxon>Bacilli</taxon>
        <taxon>Bacillales</taxon>
        <taxon>Paenibacillaceae</taxon>
        <taxon>Paenibacillus</taxon>
    </lineage>
</organism>
<protein>
    <submittedName>
        <fullName evidence="4">NAD(P)H-dependent oxidoreductase</fullName>
    </submittedName>
</protein>
<accession>A0A6H2H2T0</accession>
<dbReference type="AlphaFoldDB" id="A0A6H2H2T0"/>
<gene>
    <name evidence="4" type="ORF">HGI30_22410</name>
</gene>
<dbReference type="GO" id="GO:0005829">
    <property type="term" value="C:cytosol"/>
    <property type="evidence" value="ECO:0007669"/>
    <property type="project" value="TreeGrafter"/>
</dbReference>
<dbReference type="EMBL" id="CP051428">
    <property type="protein sequence ID" value="QJC54004.1"/>
    <property type="molecule type" value="Genomic_DNA"/>
</dbReference>
<evidence type="ECO:0000313" key="4">
    <source>
        <dbReference type="EMBL" id="QJC54004.1"/>
    </source>
</evidence>
<dbReference type="InterPro" id="IPR003680">
    <property type="entry name" value="Flavodoxin_fold"/>
</dbReference>
<keyword evidence="2" id="KW-0560">Oxidoreductase</keyword>
<dbReference type="PANTHER" id="PTHR10204">
    <property type="entry name" value="NAD P H OXIDOREDUCTASE-RELATED"/>
    <property type="match status" value="1"/>
</dbReference>
<dbReference type="GO" id="GO:0003955">
    <property type="term" value="F:NAD(P)H dehydrogenase (quinone) activity"/>
    <property type="evidence" value="ECO:0007669"/>
    <property type="project" value="TreeGrafter"/>
</dbReference>
<comment type="similarity">
    <text evidence="1">Belongs to the NAD(P)H dehydrogenase (quinone) family.</text>
</comment>
<dbReference type="SUPFAM" id="SSF52218">
    <property type="entry name" value="Flavoproteins"/>
    <property type="match status" value="1"/>
</dbReference>
<proteinExistence type="inferred from homology"/>
<dbReference type="InterPro" id="IPR051545">
    <property type="entry name" value="NAD(P)H_dehydrogenase_qn"/>
</dbReference>
<dbReference type="InterPro" id="IPR029039">
    <property type="entry name" value="Flavoprotein-like_sf"/>
</dbReference>
<sequence>MSRRIAVIIGHPDSESLCHALAAAYIRGAEASGAEVSVLDLASLDFEPNLRYGYRKRTELEPDLLHAQHTLLGADHTVWIFPIWWASMPAVLKGFLDRALLPGFAFRYDDSKPLPVKLLGGKSGRIIATMDSPVWYYRTLLRDAGITVMKKGVLEFCGIRPVGVTRLGSVRGSSDERRRQMLARAEQLGRALK</sequence>
<dbReference type="Gene3D" id="3.40.50.360">
    <property type="match status" value="1"/>
</dbReference>
<dbReference type="PANTHER" id="PTHR10204:SF34">
    <property type="entry name" value="NAD(P)H DEHYDROGENASE [QUINONE] 1 ISOFORM 1"/>
    <property type="match status" value="1"/>
</dbReference>
<dbReference type="Proteomes" id="UP000502136">
    <property type="component" value="Chromosome"/>
</dbReference>
<evidence type="ECO:0000256" key="1">
    <source>
        <dbReference type="ARBA" id="ARBA00006252"/>
    </source>
</evidence>
<name>A0A6H2H2T0_9BACL</name>
<dbReference type="Pfam" id="PF02525">
    <property type="entry name" value="Flavodoxin_2"/>
    <property type="match status" value="1"/>
</dbReference>
<dbReference type="RefSeq" id="WP_168909532.1">
    <property type="nucleotide sequence ID" value="NZ_CP051428.1"/>
</dbReference>
<evidence type="ECO:0000313" key="5">
    <source>
        <dbReference type="Proteomes" id="UP000502136"/>
    </source>
</evidence>